<dbReference type="PROSITE" id="PS50011">
    <property type="entry name" value="PROTEIN_KINASE_DOM"/>
    <property type="match status" value="2"/>
</dbReference>
<feature type="compositionally biased region" description="Acidic residues" evidence="1">
    <location>
        <begin position="516"/>
        <end position="534"/>
    </location>
</feature>
<dbReference type="InterPro" id="IPR000719">
    <property type="entry name" value="Prot_kinase_dom"/>
</dbReference>
<name>A0A3N4KCG8_9PEZI</name>
<dbReference type="PANTHER" id="PTHR44167">
    <property type="entry name" value="OVARIAN-SPECIFIC SERINE/THREONINE-PROTEIN KINASE LOK-RELATED"/>
    <property type="match status" value="1"/>
</dbReference>
<protein>
    <submittedName>
        <fullName evidence="3">Kinase-like protein</fullName>
    </submittedName>
</protein>
<evidence type="ECO:0000256" key="1">
    <source>
        <dbReference type="SAM" id="MobiDB-lite"/>
    </source>
</evidence>
<keyword evidence="3" id="KW-0808">Transferase</keyword>
<dbReference type="Gene3D" id="1.10.510.10">
    <property type="entry name" value="Transferase(Phosphotransferase) domain 1"/>
    <property type="match status" value="3"/>
</dbReference>
<dbReference type="PROSITE" id="PS00108">
    <property type="entry name" value="PROTEIN_KINASE_ST"/>
    <property type="match status" value="1"/>
</dbReference>
<evidence type="ECO:0000313" key="4">
    <source>
        <dbReference type="Proteomes" id="UP000277580"/>
    </source>
</evidence>
<dbReference type="EMBL" id="ML119199">
    <property type="protein sequence ID" value="RPB07012.1"/>
    <property type="molecule type" value="Genomic_DNA"/>
</dbReference>
<dbReference type="GO" id="GO:0005737">
    <property type="term" value="C:cytoplasm"/>
    <property type="evidence" value="ECO:0007669"/>
    <property type="project" value="TreeGrafter"/>
</dbReference>
<dbReference type="PANTHER" id="PTHR44167:SF24">
    <property type="entry name" value="SERINE_THREONINE-PROTEIN KINASE CHK2"/>
    <property type="match status" value="1"/>
</dbReference>
<reference evidence="3 4" key="1">
    <citation type="journal article" date="2018" name="Nat. Ecol. Evol.">
        <title>Pezizomycetes genomes reveal the molecular basis of ectomycorrhizal truffle lifestyle.</title>
        <authorList>
            <person name="Murat C."/>
            <person name="Payen T."/>
            <person name="Noel B."/>
            <person name="Kuo A."/>
            <person name="Morin E."/>
            <person name="Chen J."/>
            <person name="Kohler A."/>
            <person name="Krizsan K."/>
            <person name="Balestrini R."/>
            <person name="Da Silva C."/>
            <person name="Montanini B."/>
            <person name="Hainaut M."/>
            <person name="Levati E."/>
            <person name="Barry K.W."/>
            <person name="Belfiori B."/>
            <person name="Cichocki N."/>
            <person name="Clum A."/>
            <person name="Dockter R.B."/>
            <person name="Fauchery L."/>
            <person name="Guy J."/>
            <person name="Iotti M."/>
            <person name="Le Tacon F."/>
            <person name="Lindquist E.A."/>
            <person name="Lipzen A."/>
            <person name="Malagnac F."/>
            <person name="Mello A."/>
            <person name="Molinier V."/>
            <person name="Miyauchi S."/>
            <person name="Poulain J."/>
            <person name="Riccioni C."/>
            <person name="Rubini A."/>
            <person name="Sitrit Y."/>
            <person name="Splivallo R."/>
            <person name="Traeger S."/>
            <person name="Wang M."/>
            <person name="Zifcakova L."/>
            <person name="Wipf D."/>
            <person name="Zambonelli A."/>
            <person name="Paolocci F."/>
            <person name="Nowrousian M."/>
            <person name="Ottonello S."/>
            <person name="Baldrian P."/>
            <person name="Spatafora J.W."/>
            <person name="Henrissat B."/>
            <person name="Nagy L.G."/>
            <person name="Aury J.M."/>
            <person name="Wincker P."/>
            <person name="Grigoriev I.V."/>
            <person name="Bonfante P."/>
            <person name="Martin F.M."/>
        </authorList>
    </citation>
    <scope>NUCLEOTIDE SEQUENCE [LARGE SCALE GENOMIC DNA]</scope>
    <source>
        <strain evidence="3 4">CCBAS932</strain>
    </source>
</reference>
<proteinExistence type="predicted"/>
<feature type="compositionally biased region" description="Basic and acidic residues" evidence="1">
    <location>
        <begin position="627"/>
        <end position="642"/>
    </location>
</feature>
<dbReference type="GO" id="GO:0005524">
    <property type="term" value="F:ATP binding"/>
    <property type="evidence" value="ECO:0007669"/>
    <property type="project" value="InterPro"/>
</dbReference>
<dbReference type="Proteomes" id="UP000277580">
    <property type="component" value="Unassembled WGS sequence"/>
</dbReference>
<evidence type="ECO:0000259" key="2">
    <source>
        <dbReference type="PROSITE" id="PS50011"/>
    </source>
</evidence>
<keyword evidence="4" id="KW-1185">Reference proteome</keyword>
<dbReference type="GO" id="GO:0005634">
    <property type="term" value="C:nucleus"/>
    <property type="evidence" value="ECO:0007669"/>
    <property type="project" value="TreeGrafter"/>
</dbReference>
<dbReference type="SUPFAM" id="SSF56112">
    <property type="entry name" value="Protein kinase-like (PK-like)"/>
    <property type="match status" value="2"/>
</dbReference>
<gene>
    <name evidence="3" type="ORF">P167DRAFT_530391</name>
</gene>
<dbReference type="InterPro" id="IPR011009">
    <property type="entry name" value="Kinase-like_dom_sf"/>
</dbReference>
<dbReference type="SMART" id="SM00220">
    <property type="entry name" value="S_TKc"/>
    <property type="match status" value="2"/>
</dbReference>
<dbReference type="Pfam" id="PF00069">
    <property type="entry name" value="Pkinase"/>
    <property type="match status" value="2"/>
</dbReference>
<dbReference type="InterPro" id="IPR008271">
    <property type="entry name" value="Ser/Thr_kinase_AS"/>
</dbReference>
<feature type="region of interest" description="Disordered" evidence="1">
    <location>
        <begin position="619"/>
        <end position="642"/>
    </location>
</feature>
<dbReference type="OrthoDB" id="10252171at2759"/>
<organism evidence="3 4">
    <name type="scientific">Morchella conica CCBAS932</name>
    <dbReference type="NCBI Taxonomy" id="1392247"/>
    <lineage>
        <taxon>Eukaryota</taxon>
        <taxon>Fungi</taxon>
        <taxon>Dikarya</taxon>
        <taxon>Ascomycota</taxon>
        <taxon>Pezizomycotina</taxon>
        <taxon>Pezizomycetes</taxon>
        <taxon>Pezizales</taxon>
        <taxon>Morchellaceae</taxon>
        <taxon>Morchella</taxon>
    </lineage>
</organism>
<keyword evidence="3" id="KW-0418">Kinase</keyword>
<dbReference type="GO" id="GO:0004674">
    <property type="term" value="F:protein serine/threonine kinase activity"/>
    <property type="evidence" value="ECO:0007669"/>
    <property type="project" value="TreeGrafter"/>
</dbReference>
<feature type="region of interest" description="Disordered" evidence="1">
    <location>
        <begin position="514"/>
        <end position="541"/>
    </location>
</feature>
<evidence type="ECO:0000313" key="3">
    <source>
        <dbReference type="EMBL" id="RPB07012.1"/>
    </source>
</evidence>
<dbReference type="InParanoid" id="A0A3N4KCG8"/>
<dbReference type="GO" id="GO:0051598">
    <property type="term" value="P:meiotic recombination checkpoint signaling"/>
    <property type="evidence" value="ECO:0007669"/>
    <property type="project" value="TreeGrafter"/>
</dbReference>
<sequence length="642" mass="72923">MASPLRDPDLSQFKYDAEFHKGVVINTDCRNEKEAWKTGSTLGREYDTYFLHSSKGPGKKSYRMVKRTYENSLKRELAPLIALREHPDFFAKFLGWYSNQREGTIWIAMEYLSGGDLQSYVEKDEVRAKEHCREVVTQILKALEAMHAMDLCHRDLKSSNIHISSISPLSVKLSGFDITACTEPSADVYTKAADMWNLGVLTHVMFTGTIPFPNPGRPASFPEHHLIEACAPDMLVSFIKQIMGYDPALVKPLSASDALQHPWIDPTPVKISKGGNYSTYKYDASFDKNTVTHTINGDTEVWRRDKRLGGGGFGEVFRHIKVSNKQEFRAVKSIQRSVYQNDKKSIRRELNTLIAMLKYRDLFVEVYGWYEDDEKTVFIAMEYLPEGDLHAYMLQDKVRAQNNCREISTQILKALNILHQEKICHRDLKPQNVLVASIVPLKLKLSDFGLAKSTIQSASLMKTMIGSKNYMAPEMLGIGTLTEGHYTDAVDMWALGTLTYEIFTGLPPFCIKQDWGDDDDDDDDEDDEDDDNDNGGDGGTAYFTALTSPQVNLSWGGLDQYCRGSRNSDFPSRPLSAASAPRTLVDFLFWLLRPAPHERLSAFVALQHPFIRGRDFDNGPSWTKKQFNPEDMDRPERYKFGR</sequence>
<feature type="domain" description="Protein kinase" evidence="2">
    <location>
        <begin position="36"/>
        <end position="264"/>
    </location>
</feature>
<dbReference type="AlphaFoldDB" id="A0A3N4KCG8"/>
<dbReference type="STRING" id="1392247.A0A3N4KCG8"/>
<accession>A0A3N4KCG8</accession>
<feature type="domain" description="Protein kinase" evidence="2">
    <location>
        <begin position="302"/>
        <end position="611"/>
    </location>
</feature>
<dbReference type="Gene3D" id="3.30.200.20">
    <property type="entry name" value="Phosphorylase Kinase, domain 1"/>
    <property type="match status" value="1"/>
</dbReference>